<comment type="caution">
    <text evidence="7">The sequence shown here is derived from an EMBL/GenBank/DDBJ whole genome shotgun (WGS) entry which is preliminary data.</text>
</comment>
<dbReference type="NCBIfam" id="TIGR02116">
    <property type="entry name" value="toxin_Txe_YoeB"/>
    <property type="match status" value="1"/>
</dbReference>
<comment type="similarity">
    <text evidence="1">Belongs to the YoeB family.</text>
</comment>
<dbReference type="InterPro" id="IPR035093">
    <property type="entry name" value="RelE/ParE_toxin_dom_sf"/>
</dbReference>
<dbReference type="GO" id="GO:0006401">
    <property type="term" value="P:RNA catabolic process"/>
    <property type="evidence" value="ECO:0007669"/>
    <property type="project" value="InterPro"/>
</dbReference>
<organism evidence="7 8">
    <name type="scientific">Larkinella humicola</name>
    <dbReference type="NCBI Taxonomy" id="2607654"/>
    <lineage>
        <taxon>Bacteria</taxon>
        <taxon>Pseudomonadati</taxon>
        <taxon>Bacteroidota</taxon>
        <taxon>Cytophagia</taxon>
        <taxon>Cytophagales</taxon>
        <taxon>Spirosomataceae</taxon>
        <taxon>Larkinella</taxon>
    </lineage>
</organism>
<keyword evidence="4" id="KW-0255">Endonuclease</keyword>
<evidence type="ECO:0000256" key="4">
    <source>
        <dbReference type="ARBA" id="ARBA00022759"/>
    </source>
</evidence>
<keyword evidence="2" id="KW-1277">Toxin-antitoxin system</keyword>
<dbReference type="EMBL" id="VTWS01000001">
    <property type="protein sequence ID" value="KAA9356889.1"/>
    <property type="molecule type" value="Genomic_DNA"/>
</dbReference>
<dbReference type="InterPro" id="IPR007712">
    <property type="entry name" value="RelE/ParE_toxin"/>
</dbReference>
<name>A0A5N1JQJ9_9BACT</name>
<gene>
    <name evidence="7" type="ORF">F0P93_03875</name>
</gene>
<evidence type="ECO:0000313" key="7">
    <source>
        <dbReference type="EMBL" id="KAA9356889.1"/>
    </source>
</evidence>
<proteinExistence type="inferred from homology"/>
<accession>A0A5N1JQJ9</accession>
<dbReference type="Proteomes" id="UP000326344">
    <property type="component" value="Unassembled WGS sequence"/>
</dbReference>
<evidence type="ECO:0000256" key="3">
    <source>
        <dbReference type="ARBA" id="ARBA00022722"/>
    </source>
</evidence>
<keyword evidence="8" id="KW-1185">Reference proteome</keyword>
<dbReference type="InterPro" id="IPR009614">
    <property type="entry name" value="YoeB_toxin"/>
</dbReference>
<evidence type="ECO:0000256" key="6">
    <source>
        <dbReference type="ARBA" id="ARBA00030388"/>
    </source>
</evidence>
<evidence type="ECO:0000256" key="1">
    <source>
        <dbReference type="ARBA" id="ARBA00008172"/>
    </source>
</evidence>
<dbReference type="SUPFAM" id="SSF143011">
    <property type="entry name" value="RelE-like"/>
    <property type="match status" value="1"/>
</dbReference>
<sequence length="88" mass="10121">MKSRSANFSPEALNQLAELSKVSPKLIAKLSELLNECLRSPFEGRGKPEPLKGDLSGYWSRRINDEHRLVYKVDDNYIYVFSCKGHYD</sequence>
<dbReference type="RefSeq" id="WP_138990292.1">
    <property type="nucleotide sequence ID" value="NZ_VTWS01000001.1"/>
</dbReference>
<dbReference type="AlphaFoldDB" id="A0A5N1JQJ9"/>
<keyword evidence="3" id="KW-0540">Nuclease</keyword>
<keyword evidence="5" id="KW-0378">Hydrolase</keyword>
<dbReference type="NCBIfam" id="TIGR02385">
    <property type="entry name" value="RelE_StbE"/>
    <property type="match status" value="1"/>
</dbReference>
<dbReference type="PANTHER" id="PTHR38039:SF1">
    <property type="entry name" value="TOXIN YOEB"/>
    <property type="match status" value="1"/>
</dbReference>
<protein>
    <recommendedName>
        <fullName evidence="6">Putative mRNA interferase YoeB</fullName>
    </recommendedName>
</protein>
<dbReference type="Pfam" id="PF06769">
    <property type="entry name" value="YoeB_toxin"/>
    <property type="match status" value="1"/>
</dbReference>
<dbReference type="GO" id="GO:0004519">
    <property type="term" value="F:endonuclease activity"/>
    <property type="evidence" value="ECO:0007669"/>
    <property type="project" value="UniProtKB-KW"/>
</dbReference>
<dbReference type="PANTHER" id="PTHR38039">
    <property type="entry name" value="TOXIN YOEB"/>
    <property type="match status" value="1"/>
</dbReference>
<dbReference type="GO" id="GO:0016787">
    <property type="term" value="F:hydrolase activity"/>
    <property type="evidence" value="ECO:0007669"/>
    <property type="project" value="UniProtKB-KW"/>
</dbReference>
<evidence type="ECO:0000256" key="5">
    <source>
        <dbReference type="ARBA" id="ARBA00022801"/>
    </source>
</evidence>
<evidence type="ECO:0000313" key="8">
    <source>
        <dbReference type="Proteomes" id="UP000326344"/>
    </source>
</evidence>
<dbReference type="Gene3D" id="3.30.2310.20">
    <property type="entry name" value="RelE-like"/>
    <property type="match status" value="1"/>
</dbReference>
<reference evidence="7 8" key="1">
    <citation type="submission" date="2019-09" db="EMBL/GenBank/DDBJ databases">
        <title>Genome Sequence of Larkinella sp MA1.</title>
        <authorList>
            <person name="Srinivasan S."/>
        </authorList>
    </citation>
    <scope>NUCLEOTIDE SEQUENCE [LARGE SCALE GENOMIC DNA]</scope>
    <source>
        <strain evidence="7 8">MA1</strain>
    </source>
</reference>
<evidence type="ECO:0000256" key="2">
    <source>
        <dbReference type="ARBA" id="ARBA00022649"/>
    </source>
</evidence>